<dbReference type="AlphaFoldDB" id="A0A3P7NMY3"/>
<sequence>MYGLTVNIQLIVREECYFHIRHFLNHIALLDFEK</sequence>
<evidence type="ECO:0000313" key="2">
    <source>
        <dbReference type="Proteomes" id="UP000271889"/>
    </source>
</evidence>
<reference evidence="1 2" key="1">
    <citation type="submission" date="2018-11" db="EMBL/GenBank/DDBJ databases">
        <authorList>
            <consortium name="Pathogen Informatics"/>
        </authorList>
    </citation>
    <scope>NUCLEOTIDE SEQUENCE [LARGE SCALE GENOMIC DNA]</scope>
</reference>
<protein>
    <submittedName>
        <fullName evidence="1">Uncharacterized protein</fullName>
    </submittedName>
</protein>
<feature type="non-terminal residue" evidence="1">
    <location>
        <position position="34"/>
    </location>
</feature>
<gene>
    <name evidence="1" type="ORF">CGOC_LOCUS13745</name>
</gene>
<dbReference type="EMBL" id="UYRV01134565">
    <property type="protein sequence ID" value="VDN38463.1"/>
    <property type="molecule type" value="Genomic_DNA"/>
</dbReference>
<name>A0A3P7NMY3_CYLGO</name>
<accession>A0A3P7NMY3</accession>
<evidence type="ECO:0000313" key="1">
    <source>
        <dbReference type="EMBL" id="VDN38463.1"/>
    </source>
</evidence>
<dbReference type="Proteomes" id="UP000271889">
    <property type="component" value="Unassembled WGS sequence"/>
</dbReference>
<proteinExistence type="predicted"/>
<organism evidence="1 2">
    <name type="scientific">Cylicostephanus goldi</name>
    <name type="common">Nematode worm</name>
    <dbReference type="NCBI Taxonomy" id="71465"/>
    <lineage>
        <taxon>Eukaryota</taxon>
        <taxon>Metazoa</taxon>
        <taxon>Ecdysozoa</taxon>
        <taxon>Nematoda</taxon>
        <taxon>Chromadorea</taxon>
        <taxon>Rhabditida</taxon>
        <taxon>Rhabditina</taxon>
        <taxon>Rhabditomorpha</taxon>
        <taxon>Strongyloidea</taxon>
        <taxon>Strongylidae</taxon>
        <taxon>Cylicostephanus</taxon>
    </lineage>
</organism>
<keyword evidence="2" id="KW-1185">Reference proteome</keyword>